<dbReference type="Proteomes" id="UP001057702">
    <property type="component" value="Unassembled WGS sequence"/>
</dbReference>
<evidence type="ECO:0000313" key="2">
    <source>
        <dbReference type="Proteomes" id="UP001057702"/>
    </source>
</evidence>
<dbReference type="RefSeq" id="WP_255921145.1">
    <property type="nucleotide sequence ID" value="NZ_JANFNG010000012.1"/>
</dbReference>
<gene>
    <name evidence="1" type="ORF">NGB36_16885</name>
</gene>
<name>A0ABT1PX43_9ACTN</name>
<keyword evidence="2" id="KW-1185">Reference proteome</keyword>
<reference evidence="1" key="1">
    <citation type="submission" date="2022-06" db="EMBL/GenBank/DDBJ databases">
        <title>Draft genome sequence of Streptomyces sp. RB6PN25 isolated from peat swamp forest in Thailand.</title>
        <authorList>
            <person name="Duangmal K."/>
            <person name="Klaysubun C."/>
        </authorList>
    </citation>
    <scope>NUCLEOTIDE SEQUENCE</scope>
    <source>
        <strain evidence="1">RB6PN25</strain>
    </source>
</reference>
<dbReference type="EMBL" id="JANFNG010000012">
    <property type="protein sequence ID" value="MCQ4082236.1"/>
    <property type="molecule type" value="Genomic_DNA"/>
</dbReference>
<sequence>MTIEDSVIGRAYSVDEPIQLLRGLGLAFGEVSLYDSTLIEWVGGGPDAWHA</sequence>
<comment type="caution">
    <text evidence="1">The sequence shown here is derived from an EMBL/GenBank/DDBJ whole genome shotgun (WGS) entry which is preliminary data.</text>
</comment>
<evidence type="ECO:0000313" key="1">
    <source>
        <dbReference type="EMBL" id="MCQ4082236.1"/>
    </source>
</evidence>
<organism evidence="1 2">
    <name type="scientific">Streptomyces humicola</name>
    <dbReference type="NCBI Taxonomy" id="2953240"/>
    <lineage>
        <taxon>Bacteria</taxon>
        <taxon>Bacillati</taxon>
        <taxon>Actinomycetota</taxon>
        <taxon>Actinomycetes</taxon>
        <taxon>Kitasatosporales</taxon>
        <taxon>Streptomycetaceae</taxon>
        <taxon>Streptomyces</taxon>
    </lineage>
</organism>
<accession>A0ABT1PX43</accession>
<protein>
    <submittedName>
        <fullName evidence="1">Uncharacterized protein</fullName>
    </submittedName>
</protein>
<proteinExistence type="predicted"/>